<reference evidence="8" key="1">
    <citation type="journal article" date="2020" name="mSystems">
        <title>Genome- and Community-Level Interaction Insights into Carbon Utilization and Element Cycling Functions of Hydrothermarchaeota in Hydrothermal Sediment.</title>
        <authorList>
            <person name="Zhou Z."/>
            <person name="Liu Y."/>
            <person name="Xu W."/>
            <person name="Pan J."/>
            <person name="Luo Z.H."/>
            <person name="Li M."/>
        </authorList>
    </citation>
    <scope>NUCLEOTIDE SEQUENCE [LARGE SCALE GENOMIC DNA]</scope>
    <source>
        <strain evidence="8">SpSt-265</strain>
        <strain evidence="9">SpSt-465</strain>
    </source>
</reference>
<dbReference type="PANTHER" id="PTHR11229">
    <property type="entry name" value="50S RIBOSOMAL PROTEIN L3"/>
    <property type="match status" value="1"/>
</dbReference>
<name>A0A7C1T0U5_UNCW3</name>
<keyword evidence="5 7" id="KW-0687">Ribonucleoprotein</keyword>
<gene>
    <name evidence="7" type="primary">rplC</name>
    <name evidence="8" type="ORF">ENP94_02855</name>
    <name evidence="9" type="ORF">ENS16_01650</name>
</gene>
<comment type="similarity">
    <text evidence="1 7">Belongs to the universal ribosomal protein uL3 family.</text>
</comment>
<evidence type="ECO:0000256" key="3">
    <source>
        <dbReference type="ARBA" id="ARBA00022884"/>
    </source>
</evidence>
<proteinExistence type="inferred from homology"/>
<comment type="subunit">
    <text evidence="7">Part of the 50S ribosomal subunit. Forms a cluster with proteins L14 and L19.</text>
</comment>
<dbReference type="SUPFAM" id="SSF50447">
    <property type="entry name" value="Translation proteins"/>
    <property type="match status" value="1"/>
</dbReference>
<dbReference type="Pfam" id="PF00297">
    <property type="entry name" value="Ribosomal_L3"/>
    <property type="match status" value="1"/>
</dbReference>
<evidence type="ECO:0000313" key="8">
    <source>
        <dbReference type="EMBL" id="HEA86931.1"/>
    </source>
</evidence>
<accession>A0A7C1T0U5</accession>
<dbReference type="PANTHER" id="PTHR11229:SF16">
    <property type="entry name" value="LARGE RIBOSOMAL SUBUNIT PROTEIN UL3C"/>
    <property type="match status" value="1"/>
</dbReference>
<dbReference type="Gene3D" id="3.30.160.810">
    <property type="match status" value="1"/>
</dbReference>
<comment type="function">
    <text evidence="7">One of the primary rRNA binding proteins, it binds directly near the 3'-end of the 23S rRNA, where it nucleates assembly of the 50S subunit.</text>
</comment>
<evidence type="ECO:0000256" key="5">
    <source>
        <dbReference type="ARBA" id="ARBA00023274"/>
    </source>
</evidence>
<dbReference type="GO" id="GO:0006412">
    <property type="term" value="P:translation"/>
    <property type="evidence" value="ECO:0007669"/>
    <property type="project" value="UniProtKB-UniRule"/>
</dbReference>
<dbReference type="HAMAP" id="MF_01325_B">
    <property type="entry name" value="Ribosomal_uL3_B"/>
    <property type="match status" value="1"/>
</dbReference>
<dbReference type="GO" id="GO:0022625">
    <property type="term" value="C:cytosolic large ribosomal subunit"/>
    <property type="evidence" value="ECO:0007669"/>
    <property type="project" value="TreeGrafter"/>
</dbReference>
<dbReference type="NCBIfam" id="TIGR03625">
    <property type="entry name" value="L3_bact"/>
    <property type="match status" value="1"/>
</dbReference>
<protein>
    <recommendedName>
        <fullName evidence="6 7">Large ribosomal subunit protein uL3</fullName>
    </recommendedName>
</protein>
<evidence type="ECO:0000256" key="1">
    <source>
        <dbReference type="ARBA" id="ARBA00006540"/>
    </source>
</evidence>
<sequence length="206" mass="22433">MIGLIGQKGEMTQFYDEQGQVVPVTAIEVGRCVVVGLRTREKHGYCAVQVGWGEASKRQRTKPYEGYFKKAGLPVMRAVHEFRVESVDGFQPGQELKVDLFKPGDYVSVTGWTKGRGFAGGMKRWGWSGGPASHGSMSHRRIGSLGAGSSPGRVLPGRTLPGHYGCERVTVKNLKVVRVEPDTGVIYVKGAVPGYRGSQLLIRKAE</sequence>
<dbReference type="InterPro" id="IPR000597">
    <property type="entry name" value="Ribosomal_uL3"/>
</dbReference>
<dbReference type="GO" id="GO:0019843">
    <property type="term" value="F:rRNA binding"/>
    <property type="evidence" value="ECO:0007669"/>
    <property type="project" value="UniProtKB-UniRule"/>
</dbReference>
<organism evidence="8">
    <name type="scientific">candidate division WOR-3 bacterium</name>
    <dbReference type="NCBI Taxonomy" id="2052148"/>
    <lineage>
        <taxon>Bacteria</taxon>
        <taxon>Bacteria division WOR-3</taxon>
    </lineage>
</organism>
<dbReference type="AlphaFoldDB" id="A0A7C1T0U5"/>
<dbReference type="InterPro" id="IPR019927">
    <property type="entry name" value="Ribosomal_uL3_bac/org-type"/>
</dbReference>
<comment type="caution">
    <text evidence="8">The sequence shown here is derived from an EMBL/GenBank/DDBJ whole genome shotgun (WGS) entry which is preliminary data.</text>
</comment>
<dbReference type="EMBL" id="DSTU01000003">
    <property type="protein sequence ID" value="HFJ53380.1"/>
    <property type="molecule type" value="Genomic_DNA"/>
</dbReference>
<keyword evidence="2 7" id="KW-0699">rRNA-binding</keyword>
<dbReference type="GO" id="GO:0003735">
    <property type="term" value="F:structural constituent of ribosome"/>
    <property type="evidence" value="ECO:0007669"/>
    <property type="project" value="UniProtKB-UniRule"/>
</dbReference>
<keyword evidence="3 7" id="KW-0694">RNA-binding</keyword>
<dbReference type="EMBL" id="DSLG01000003">
    <property type="protein sequence ID" value="HEA86931.1"/>
    <property type="molecule type" value="Genomic_DNA"/>
</dbReference>
<evidence type="ECO:0000256" key="6">
    <source>
        <dbReference type="ARBA" id="ARBA00035243"/>
    </source>
</evidence>
<keyword evidence="4 7" id="KW-0689">Ribosomal protein</keyword>
<evidence type="ECO:0000313" key="9">
    <source>
        <dbReference type="EMBL" id="HFJ53380.1"/>
    </source>
</evidence>
<dbReference type="FunFam" id="3.30.160.810:FF:000001">
    <property type="entry name" value="50S ribosomal protein L3"/>
    <property type="match status" value="1"/>
</dbReference>
<evidence type="ECO:0000256" key="2">
    <source>
        <dbReference type="ARBA" id="ARBA00022730"/>
    </source>
</evidence>
<dbReference type="InterPro" id="IPR009000">
    <property type="entry name" value="Transl_B-barrel_sf"/>
</dbReference>
<evidence type="ECO:0000256" key="4">
    <source>
        <dbReference type="ARBA" id="ARBA00022980"/>
    </source>
</evidence>
<dbReference type="FunFam" id="2.40.30.10:FF:000004">
    <property type="entry name" value="50S ribosomal protein L3"/>
    <property type="match status" value="1"/>
</dbReference>
<evidence type="ECO:0000256" key="7">
    <source>
        <dbReference type="HAMAP-Rule" id="MF_01325"/>
    </source>
</evidence>
<dbReference type="Gene3D" id="2.40.30.10">
    <property type="entry name" value="Translation factors"/>
    <property type="match status" value="1"/>
</dbReference>